<keyword evidence="3" id="KW-1185">Reference proteome</keyword>
<organism evidence="2 3">
    <name type="scientific">Micromonospora coerulea</name>
    <dbReference type="NCBI Taxonomy" id="47856"/>
    <lineage>
        <taxon>Bacteria</taxon>
        <taxon>Bacillati</taxon>
        <taxon>Actinomycetota</taxon>
        <taxon>Actinomycetes</taxon>
        <taxon>Micromonosporales</taxon>
        <taxon>Micromonosporaceae</taxon>
        <taxon>Micromonospora</taxon>
    </lineage>
</organism>
<evidence type="ECO:0000256" key="1">
    <source>
        <dbReference type="SAM" id="MobiDB-lite"/>
    </source>
</evidence>
<proteinExistence type="predicted"/>
<gene>
    <name evidence="2" type="ORF">GCM10023176_19870</name>
</gene>
<reference evidence="3" key="1">
    <citation type="journal article" date="2019" name="Int. J. Syst. Evol. Microbiol.">
        <title>The Global Catalogue of Microorganisms (GCM) 10K type strain sequencing project: providing services to taxonomists for standard genome sequencing and annotation.</title>
        <authorList>
            <consortium name="The Broad Institute Genomics Platform"/>
            <consortium name="The Broad Institute Genome Sequencing Center for Infectious Disease"/>
            <person name="Wu L."/>
            <person name="Ma J."/>
        </authorList>
    </citation>
    <scope>NUCLEOTIDE SEQUENCE [LARGE SCALE GENOMIC DNA]</scope>
    <source>
        <strain evidence="3">JCM 3175</strain>
    </source>
</reference>
<evidence type="ECO:0000313" key="3">
    <source>
        <dbReference type="Proteomes" id="UP001500307"/>
    </source>
</evidence>
<sequence>MLARQSSGFVPTRHPISPRRVRQAGQPWGRPPPSSMDFRYSPMTYGQRRRTLRRYTVAVRSPVMLRSYLKEVGDA</sequence>
<comment type="caution">
    <text evidence="2">The sequence shown here is derived from an EMBL/GenBank/DDBJ whole genome shotgun (WGS) entry which is preliminary data.</text>
</comment>
<accession>A0ABP8SE41</accession>
<feature type="region of interest" description="Disordered" evidence="1">
    <location>
        <begin position="1"/>
        <end position="41"/>
    </location>
</feature>
<dbReference type="EMBL" id="BAABGU010000008">
    <property type="protein sequence ID" value="GAA4567493.1"/>
    <property type="molecule type" value="Genomic_DNA"/>
</dbReference>
<evidence type="ECO:0000313" key="2">
    <source>
        <dbReference type="EMBL" id="GAA4567493.1"/>
    </source>
</evidence>
<name>A0ABP8SE41_9ACTN</name>
<dbReference type="Proteomes" id="UP001500307">
    <property type="component" value="Unassembled WGS sequence"/>
</dbReference>
<protein>
    <submittedName>
        <fullName evidence="2">Uncharacterized protein</fullName>
    </submittedName>
</protein>